<sequence>MAIRSDTVVGTSHGDIALHDTGGAGAPVVFLHGNSLCKEVFKPQIAALGSQCRAITVDLPGHGASSDAIDPSRTYSLGGYAHCVGEVLAAMGITDAAVVGWSLGGHIGLELTDSFPGLLGLMAITTPPFERLDDGTVAGFQPHPKLGMSGQREFSADEAREFASLISDHHSPAADPWENAVVRTDGRARSTLFESLAAMSPRRQRDLAEQCPVPIAMIVGSDEQFADPDYIVSVDYRTLWAGEVQLFEGCGHAPQIHAADRFNDILKRFLTDVGVVRP</sequence>
<dbReference type="InterPro" id="IPR000073">
    <property type="entry name" value="AB_hydrolase_1"/>
</dbReference>
<keyword evidence="4" id="KW-1185">Reference proteome</keyword>
<evidence type="ECO:0000259" key="2">
    <source>
        <dbReference type="Pfam" id="PF12697"/>
    </source>
</evidence>
<accession>A0A1G6D995</accession>
<dbReference type="OrthoDB" id="9804723at2"/>
<dbReference type="GO" id="GO:0016787">
    <property type="term" value="F:hydrolase activity"/>
    <property type="evidence" value="ECO:0007669"/>
    <property type="project" value="UniProtKB-KW"/>
</dbReference>
<dbReference type="EMBL" id="FMXQ01000006">
    <property type="protein sequence ID" value="SDB41727.1"/>
    <property type="molecule type" value="Genomic_DNA"/>
</dbReference>
<dbReference type="STRING" id="665467.SAMN02982931_03183"/>
<dbReference type="PANTHER" id="PTHR43798">
    <property type="entry name" value="MONOACYLGLYCEROL LIPASE"/>
    <property type="match status" value="1"/>
</dbReference>
<evidence type="ECO:0000313" key="4">
    <source>
        <dbReference type="Proteomes" id="UP000199071"/>
    </source>
</evidence>
<proteinExistence type="predicted"/>
<reference evidence="3 4" key="1">
    <citation type="submission" date="2016-10" db="EMBL/GenBank/DDBJ databases">
        <authorList>
            <person name="de Groot N.N."/>
        </authorList>
    </citation>
    <scope>NUCLEOTIDE SEQUENCE [LARGE SCALE GENOMIC DNA]</scope>
    <source>
        <strain evidence="3 4">ATCC 35022</strain>
    </source>
</reference>
<keyword evidence="1" id="KW-0378">Hydrolase</keyword>
<evidence type="ECO:0000313" key="3">
    <source>
        <dbReference type="EMBL" id="SDB41727.1"/>
    </source>
</evidence>
<dbReference type="InterPro" id="IPR029058">
    <property type="entry name" value="AB_hydrolase_fold"/>
</dbReference>
<dbReference type="Proteomes" id="UP000199071">
    <property type="component" value="Unassembled WGS sequence"/>
</dbReference>
<dbReference type="Gene3D" id="3.40.50.1820">
    <property type="entry name" value="alpha/beta hydrolase"/>
    <property type="match status" value="1"/>
</dbReference>
<organism evidence="3 4">
    <name type="scientific">Bauldia litoralis</name>
    <dbReference type="NCBI Taxonomy" id="665467"/>
    <lineage>
        <taxon>Bacteria</taxon>
        <taxon>Pseudomonadati</taxon>
        <taxon>Pseudomonadota</taxon>
        <taxon>Alphaproteobacteria</taxon>
        <taxon>Hyphomicrobiales</taxon>
        <taxon>Kaistiaceae</taxon>
        <taxon>Bauldia</taxon>
    </lineage>
</organism>
<protein>
    <submittedName>
        <fullName evidence="3">Pimeloyl-ACP methyl ester carboxylesterase</fullName>
    </submittedName>
</protein>
<dbReference type="InterPro" id="IPR050266">
    <property type="entry name" value="AB_hydrolase_sf"/>
</dbReference>
<name>A0A1G6D995_9HYPH</name>
<dbReference type="AlphaFoldDB" id="A0A1G6D995"/>
<dbReference type="PANTHER" id="PTHR43798:SF31">
    <property type="entry name" value="AB HYDROLASE SUPERFAMILY PROTEIN YCLE"/>
    <property type="match status" value="1"/>
</dbReference>
<gene>
    <name evidence="3" type="ORF">SAMN02982931_03183</name>
</gene>
<dbReference type="GO" id="GO:0016020">
    <property type="term" value="C:membrane"/>
    <property type="evidence" value="ECO:0007669"/>
    <property type="project" value="TreeGrafter"/>
</dbReference>
<dbReference type="Pfam" id="PF12697">
    <property type="entry name" value="Abhydrolase_6"/>
    <property type="match status" value="1"/>
</dbReference>
<evidence type="ECO:0000256" key="1">
    <source>
        <dbReference type="ARBA" id="ARBA00022801"/>
    </source>
</evidence>
<dbReference type="SUPFAM" id="SSF53474">
    <property type="entry name" value="alpha/beta-Hydrolases"/>
    <property type="match status" value="1"/>
</dbReference>
<feature type="domain" description="AB hydrolase-1" evidence="2">
    <location>
        <begin position="28"/>
        <end position="264"/>
    </location>
</feature>